<dbReference type="AlphaFoldDB" id="R7VYH5"/>
<dbReference type="PANTHER" id="PTHR33110:SF38">
    <property type="entry name" value="DUF295 DOMAIN-CONTAINING PROTEIN"/>
    <property type="match status" value="1"/>
</dbReference>
<dbReference type="PANTHER" id="PTHR33110">
    <property type="entry name" value="F-BOX/KELCH-REPEAT PROTEIN-RELATED"/>
    <property type="match status" value="1"/>
</dbReference>
<dbReference type="Pfam" id="PF03478">
    <property type="entry name" value="Beta-prop_KIB1-4"/>
    <property type="match status" value="1"/>
</dbReference>
<evidence type="ECO:0000259" key="1">
    <source>
        <dbReference type="Pfam" id="PF03478"/>
    </source>
</evidence>
<name>R7VYH5_AEGTA</name>
<dbReference type="InterPro" id="IPR005174">
    <property type="entry name" value="KIB1-4_b-propeller"/>
</dbReference>
<feature type="domain" description="KIB1-4 beta-propeller" evidence="1">
    <location>
        <begin position="15"/>
        <end position="255"/>
    </location>
</feature>
<dbReference type="EnsemblPlants" id="EMT00164">
    <property type="protein sequence ID" value="EMT00164"/>
    <property type="gene ID" value="F775_14874"/>
</dbReference>
<proteinExistence type="predicted"/>
<evidence type="ECO:0000313" key="2">
    <source>
        <dbReference type="EnsemblPlants" id="EMT00164"/>
    </source>
</evidence>
<organism evidence="2">
    <name type="scientific">Aegilops tauschii</name>
    <name type="common">Tausch's goatgrass</name>
    <name type="synonym">Aegilops squarrosa</name>
    <dbReference type="NCBI Taxonomy" id="37682"/>
    <lineage>
        <taxon>Eukaryota</taxon>
        <taxon>Viridiplantae</taxon>
        <taxon>Streptophyta</taxon>
        <taxon>Embryophyta</taxon>
        <taxon>Tracheophyta</taxon>
        <taxon>Spermatophyta</taxon>
        <taxon>Magnoliopsida</taxon>
        <taxon>Liliopsida</taxon>
        <taxon>Poales</taxon>
        <taxon>Poaceae</taxon>
        <taxon>BOP clade</taxon>
        <taxon>Pooideae</taxon>
        <taxon>Triticodae</taxon>
        <taxon>Triticeae</taxon>
        <taxon>Triticinae</taxon>
        <taxon>Aegilops</taxon>
    </lineage>
</organism>
<reference evidence="2" key="1">
    <citation type="submission" date="2015-06" db="UniProtKB">
        <authorList>
            <consortium name="EnsemblPlants"/>
        </authorList>
    </citation>
    <scope>IDENTIFICATION</scope>
</reference>
<protein>
    <recommendedName>
        <fullName evidence="1">KIB1-4 beta-propeller domain-containing protein</fullName>
    </recommendedName>
</protein>
<accession>R7VYH5</accession>
<sequence length="305" mass="34247">MASGTTNTHAHTGHHQRRVLFLTGGWVAMVSAGRVMVVNLFSRAKVVLPTKQGDYSIDPSKISKIIFSEEPTSETCILAAITHGCMVALCGVSSAKGWTMKACGMGMLKDIAFYHGELYVLQLDRPLVRLLKFGISGGANEVALVTTIQAVVIHSLPYLLWEEDDDVDVHTVYIFEMGNKLTMAVKTGEYFFRLFELVIDVNYRRWEEMTSLHDYALFLGPTCSMAVEVCAEGRGGVQRNHIYYSNERYGHVPSHKRYLTKMADGRIVYYDDDEIVCYDRKVIISQGFYGERGVQAAMWLVPPHV</sequence>